<feature type="domain" description="N-acetyltransferase" evidence="1">
    <location>
        <begin position="18"/>
        <end position="146"/>
    </location>
</feature>
<keyword evidence="3" id="KW-1185">Reference proteome</keyword>
<dbReference type="OrthoDB" id="3216107at2"/>
<dbReference type="InterPro" id="IPR000182">
    <property type="entry name" value="GNAT_dom"/>
</dbReference>
<name>A0A2S7SWV5_9BACT</name>
<dbReference type="CDD" id="cd04301">
    <property type="entry name" value="NAT_SF"/>
    <property type="match status" value="1"/>
</dbReference>
<proteinExistence type="predicted"/>
<gene>
    <name evidence="2" type="ORF">CJD36_005255</name>
</gene>
<sequence>MNNNTPVSIEYNGYLITTDRSLMFPEDVHVWLSKVSYWAKNIPYDTFMLSFNNSFCIGAVKDGRQVAFARLITDYATFGYLADVYVLDEHRGQGISKVMMQELFGLDWVKKLRRLMLATLDAHGLYRQVDFKEVTFPARIMEITRPNIYGDMESPCR</sequence>
<dbReference type="AlphaFoldDB" id="A0A2S7SWV5"/>
<dbReference type="InterPro" id="IPR016181">
    <property type="entry name" value="Acyl_CoA_acyltransferase"/>
</dbReference>
<keyword evidence="2" id="KW-0808">Transferase</keyword>
<dbReference type="Pfam" id="PF00583">
    <property type="entry name" value="Acetyltransf_1"/>
    <property type="match status" value="1"/>
</dbReference>
<dbReference type="EMBL" id="PPSL01000002">
    <property type="protein sequence ID" value="PQJ11214.1"/>
    <property type="molecule type" value="Genomic_DNA"/>
</dbReference>
<dbReference type="SUPFAM" id="SSF55729">
    <property type="entry name" value="Acyl-CoA N-acyltransferases (Nat)"/>
    <property type="match status" value="1"/>
</dbReference>
<dbReference type="RefSeq" id="WP_105038093.1">
    <property type="nucleotide sequence ID" value="NZ_PPSL01000002.1"/>
</dbReference>
<dbReference type="Proteomes" id="UP000239872">
    <property type="component" value="Unassembled WGS sequence"/>
</dbReference>
<dbReference type="Gene3D" id="3.40.630.30">
    <property type="match status" value="1"/>
</dbReference>
<evidence type="ECO:0000313" key="2">
    <source>
        <dbReference type="EMBL" id="PQJ11214.1"/>
    </source>
</evidence>
<dbReference type="GO" id="GO:0016747">
    <property type="term" value="F:acyltransferase activity, transferring groups other than amino-acyl groups"/>
    <property type="evidence" value="ECO:0007669"/>
    <property type="project" value="InterPro"/>
</dbReference>
<accession>A0A2S7SWV5</accession>
<protein>
    <submittedName>
        <fullName evidence="2">GNAT family N-acetyltransferase</fullName>
    </submittedName>
</protein>
<dbReference type="PANTHER" id="PTHR43233">
    <property type="entry name" value="FAMILY N-ACETYLTRANSFERASE, PUTATIVE (AFU_ORTHOLOGUE AFUA_6G03350)-RELATED"/>
    <property type="match status" value="1"/>
</dbReference>
<dbReference type="InterPro" id="IPR053144">
    <property type="entry name" value="Acetyltransferase_Butenolide"/>
</dbReference>
<dbReference type="PROSITE" id="PS51186">
    <property type="entry name" value="GNAT"/>
    <property type="match status" value="1"/>
</dbReference>
<evidence type="ECO:0000313" key="3">
    <source>
        <dbReference type="Proteomes" id="UP000239872"/>
    </source>
</evidence>
<reference evidence="2 3" key="1">
    <citation type="submission" date="2018-01" db="EMBL/GenBank/DDBJ databases">
        <title>A novel member of the phylum Bacteroidetes isolated from glacier ice.</title>
        <authorList>
            <person name="Liu Q."/>
            <person name="Xin Y.-H."/>
        </authorList>
    </citation>
    <scope>NUCLEOTIDE SEQUENCE [LARGE SCALE GENOMIC DNA]</scope>
    <source>
        <strain evidence="2 3">RB1R16</strain>
    </source>
</reference>
<dbReference type="PANTHER" id="PTHR43233:SF1">
    <property type="entry name" value="FAMILY N-ACETYLTRANSFERASE, PUTATIVE (AFU_ORTHOLOGUE AFUA_6G03350)-RELATED"/>
    <property type="match status" value="1"/>
</dbReference>
<organism evidence="2 3">
    <name type="scientific">Flavipsychrobacter stenotrophus</name>
    <dbReference type="NCBI Taxonomy" id="2077091"/>
    <lineage>
        <taxon>Bacteria</taxon>
        <taxon>Pseudomonadati</taxon>
        <taxon>Bacteroidota</taxon>
        <taxon>Chitinophagia</taxon>
        <taxon>Chitinophagales</taxon>
        <taxon>Chitinophagaceae</taxon>
        <taxon>Flavipsychrobacter</taxon>
    </lineage>
</organism>
<comment type="caution">
    <text evidence="2">The sequence shown here is derived from an EMBL/GenBank/DDBJ whole genome shotgun (WGS) entry which is preliminary data.</text>
</comment>
<evidence type="ECO:0000259" key="1">
    <source>
        <dbReference type="PROSITE" id="PS51186"/>
    </source>
</evidence>